<feature type="domain" description="ABC transmembrane type-1" evidence="10">
    <location>
        <begin position="16"/>
        <end position="209"/>
    </location>
</feature>
<evidence type="ECO:0000313" key="11">
    <source>
        <dbReference type="EMBL" id="AII14928.1"/>
    </source>
</evidence>
<dbReference type="InterPro" id="IPR035906">
    <property type="entry name" value="MetI-like_sf"/>
</dbReference>
<protein>
    <submittedName>
        <fullName evidence="11">Amino acid ABC transporter, permease protein</fullName>
    </submittedName>
</protein>
<evidence type="ECO:0000256" key="3">
    <source>
        <dbReference type="ARBA" id="ARBA00022448"/>
    </source>
</evidence>
<evidence type="ECO:0000256" key="4">
    <source>
        <dbReference type="ARBA" id="ARBA00022475"/>
    </source>
</evidence>
<name>A0A076FB78_9BACT</name>
<feature type="transmembrane region" description="Helical" evidence="9">
    <location>
        <begin position="20"/>
        <end position="40"/>
    </location>
</feature>
<proteinExistence type="inferred from homology"/>
<feature type="transmembrane region" description="Helical" evidence="9">
    <location>
        <begin position="83"/>
        <end position="105"/>
    </location>
</feature>
<evidence type="ECO:0000256" key="2">
    <source>
        <dbReference type="ARBA" id="ARBA00010072"/>
    </source>
</evidence>
<dbReference type="STRING" id="1244531.CIG2463D_1185"/>
<dbReference type="KEGG" id="caj:CIG1485E_1093"/>
<dbReference type="CDD" id="cd06261">
    <property type="entry name" value="TM_PBP2"/>
    <property type="match status" value="1"/>
</dbReference>
<reference evidence="12" key="1">
    <citation type="journal article" date="2014" name="Genome Announc.">
        <title>Complete Genome Sequence of Campylobacter iguaniorum Strain 1485ET, Isolated from a Bearded Dragon (Pogona vitticeps).</title>
        <authorList>
            <person name="Gilbert M.J."/>
            <person name="Miller W.G."/>
            <person name="Yee E."/>
            <person name="Kik M."/>
            <person name="Wagenaar J.A."/>
            <person name="Duim B."/>
        </authorList>
    </citation>
    <scope>NUCLEOTIDE SEQUENCE [LARGE SCALE GENOMIC DNA]</scope>
    <source>
        <strain evidence="12">1485E</strain>
    </source>
</reference>
<comment type="subcellular location">
    <subcellularLocation>
        <location evidence="1">Cell inner membrane</location>
        <topology evidence="1">Multi-pass membrane protein</topology>
    </subcellularLocation>
    <subcellularLocation>
        <location evidence="9">Cell membrane</location>
        <topology evidence="9">Multi-pass membrane protein</topology>
    </subcellularLocation>
</comment>
<dbReference type="FunFam" id="1.10.3720.10:FF:000009">
    <property type="entry name" value="Amino acid ABC transporter permease"/>
    <property type="match status" value="1"/>
</dbReference>
<evidence type="ECO:0000256" key="9">
    <source>
        <dbReference type="RuleBase" id="RU363032"/>
    </source>
</evidence>
<keyword evidence="5 9" id="KW-0812">Transmembrane</keyword>
<feature type="transmembrane region" description="Helical" evidence="9">
    <location>
        <begin position="52"/>
        <end position="77"/>
    </location>
</feature>
<dbReference type="HOGENOM" id="CLU_019602_1_4_7"/>
<dbReference type="InterPro" id="IPR043429">
    <property type="entry name" value="ArtM/GltK/GlnP/TcyL/YhdX-like"/>
</dbReference>
<evidence type="ECO:0000259" key="10">
    <source>
        <dbReference type="PROSITE" id="PS50928"/>
    </source>
</evidence>
<gene>
    <name evidence="11" type="ORF">CIG1485E_1093</name>
</gene>
<keyword evidence="7 9" id="KW-1133">Transmembrane helix</keyword>
<evidence type="ECO:0000256" key="8">
    <source>
        <dbReference type="ARBA" id="ARBA00023136"/>
    </source>
</evidence>
<keyword evidence="12" id="KW-1185">Reference proteome</keyword>
<dbReference type="InterPro" id="IPR000515">
    <property type="entry name" value="MetI-like"/>
</dbReference>
<dbReference type="PROSITE" id="PS50928">
    <property type="entry name" value="ABC_TM1"/>
    <property type="match status" value="1"/>
</dbReference>
<keyword evidence="4" id="KW-1003">Cell membrane</keyword>
<keyword evidence="8 9" id="KW-0472">Membrane</keyword>
<evidence type="ECO:0000256" key="5">
    <source>
        <dbReference type="ARBA" id="ARBA00022692"/>
    </source>
</evidence>
<evidence type="ECO:0000256" key="1">
    <source>
        <dbReference type="ARBA" id="ARBA00004429"/>
    </source>
</evidence>
<dbReference type="GO" id="GO:0015184">
    <property type="term" value="F:L-cystine transmembrane transporter activity"/>
    <property type="evidence" value="ECO:0007669"/>
    <property type="project" value="TreeGrafter"/>
</dbReference>
<dbReference type="eggNOG" id="COG0765">
    <property type="taxonomic scope" value="Bacteria"/>
</dbReference>
<dbReference type="Gene3D" id="1.10.3720.10">
    <property type="entry name" value="MetI-like"/>
    <property type="match status" value="1"/>
</dbReference>
<keyword evidence="6" id="KW-0029">Amino-acid transport</keyword>
<dbReference type="AlphaFoldDB" id="A0A076FB78"/>
<comment type="similarity">
    <text evidence="2">Belongs to the binding-protein-dependent transport system permease family. HisMQ subfamily.</text>
</comment>
<dbReference type="InterPro" id="IPR010065">
    <property type="entry name" value="AA_ABC_transptr_permease_3TM"/>
</dbReference>
<evidence type="ECO:0000313" key="12">
    <source>
        <dbReference type="Proteomes" id="UP000028486"/>
    </source>
</evidence>
<evidence type="ECO:0000256" key="7">
    <source>
        <dbReference type="ARBA" id="ARBA00022989"/>
    </source>
</evidence>
<dbReference type="GO" id="GO:0043190">
    <property type="term" value="C:ATP-binding cassette (ABC) transporter complex"/>
    <property type="evidence" value="ECO:0007669"/>
    <property type="project" value="InterPro"/>
</dbReference>
<dbReference type="PANTHER" id="PTHR30614:SF0">
    <property type="entry name" value="L-CYSTINE TRANSPORT SYSTEM PERMEASE PROTEIN TCYL"/>
    <property type="match status" value="1"/>
</dbReference>
<keyword evidence="3 9" id="KW-0813">Transport</keyword>
<sequence>MNNYLESFLPMIKGAVQFTIPLSLISFIAGISIAIVVAIIRIDESKNGFIKFTKLICAFYISIIRGTPLLVQLFIIFYGLPNIGITLNPFISSIIAFSLNIGAYASETLRASILAVPKGQWEAGWSIGMNNFDTFTKIIAPQAFKIALPTLSNTFIALIKDSSLASVVLVTELFREAQTLAAQNYEFLRVYSQAALVYWVICIFLGYLQTKLEAKFSKYL</sequence>
<dbReference type="Proteomes" id="UP000028486">
    <property type="component" value="Chromosome"/>
</dbReference>
<dbReference type="EMBL" id="CP009043">
    <property type="protein sequence ID" value="AII14928.1"/>
    <property type="molecule type" value="Genomic_DNA"/>
</dbReference>
<dbReference type="PANTHER" id="PTHR30614">
    <property type="entry name" value="MEMBRANE COMPONENT OF AMINO ACID ABC TRANSPORTER"/>
    <property type="match status" value="1"/>
</dbReference>
<feature type="transmembrane region" description="Helical" evidence="9">
    <location>
        <begin position="190"/>
        <end position="208"/>
    </location>
</feature>
<dbReference type="SUPFAM" id="SSF161098">
    <property type="entry name" value="MetI-like"/>
    <property type="match status" value="1"/>
</dbReference>
<dbReference type="Pfam" id="PF00528">
    <property type="entry name" value="BPD_transp_1"/>
    <property type="match status" value="1"/>
</dbReference>
<evidence type="ECO:0000256" key="6">
    <source>
        <dbReference type="ARBA" id="ARBA00022970"/>
    </source>
</evidence>
<accession>A0A076FB78</accession>
<dbReference type="NCBIfam" id="TIGR01726">
    <property type="entry name" value="HEQRo_perm_3TM"/>
    <property type="match status" value="1"/>
</dbReference>
<organism evidence="11 12">
    <name type="scientific">Campylobacter iguaniorum</name>
    <dbReference type="NCBI Taxonomy" id="1244531"/>
    <lineage>
        <taxon>Bacteria</taxon>
        <taxon>Pseudomonadati</taxon>
        <taxon>Campylobacterota</taxon>
        <taxon>Epsilonproteobacteria</taxon>
        <taxon>Campylobacterales</taxon>
        <taxon>Campylobacteraceae</taxon>
        <taxon>Campylobacter</taxon>
    </lineage>
</organism>